<organism evidence="3 4">
    <name type="scientific">Paraglomus occultum</name>
    <dbReference type="NCBI Taxonomy" id="144539"/>
    <lineage>
        <taxon>Eukaryota</taxon>
        <taxon>Fungi</taxon>
        <taxon>Fungi incertae sedis</taxon>
        <taxon>Mucoromycota</taxon>
        <taxon>Glomeromycotina</taxon>
        <taxon>Glomeromycetes</taxon>
        <taxon>Paraglomerales</taxon>
        <taxon>Paraglomeraceae</taxon>
        <taxon>Paraglomus</taxon>
    </lineage>
</organism>
<proteinExistence type="predicted"/>
<sequence length="225" mass="26010">ATITEKKRRSWNALEKLAIVLYQEKVCSVRSAASKFNIEPKQIRDWRAKKEMLMQARPHVKLDGKQSSLNLLSLGVICVYHKWVDGDDTSNRRRTTISQKLPEDLVEKQHEFLSFILYQRNLTIDECGARTVNIRTTGHERSHFTVVLACMADGTKLPPVIIFKLENVPRANFPADVFVRANSNGWMDETEMRWWIDCIWSKRCPFSNPRSLLVMDSFSAHITTS</sequence>
<dbReference type="InterPro" id="IPR004875">
    <property type="entry name" value="DDE_SF_endonuclease_dom"/>
</dbReference>
<dbReference type="InterPro" id="IPR050863">
    <property type="entry name" value="CenT-Element_Derived"/>
</dbReference>
<dbReference type="Gene3D" id="1.10.10.60">
    <property type="entry name" value="Homeodomain-like"/>
    <property type="match status" value="1"/>
</dbReference>
<dbReference type="OrthoDB" id="2426885at2759"/>
<evidence type="ECO:0000313" key="3">
    <source>
        <dbReference type="EMBL" id="CAG8462456.1"/>
    </source>
</evidence>
<dbReference type="PANTHER" id="PTHR19303:SF74">
    <property type="entry name" value="POGO TRANSPOSABLE ELEMENT WITH KRAB DOMAIN"/>
    <property type="match status" value="1"/>
</dbReference>
<feature type="domain" description="Brinker DNA-binding" evidence="2">
    <location>
        <begin position="8"/>
        <end position="54"/>
    </location>
</feature>
<dbReference type="Pfam" id="PF03184">
    <property type="entry name" value="DDE_1"/>
    <property type="match status" value="1"/>
</dbReference>
<name>A0A9N8VPY8_9GLOM</name>
<dbReference type="GO" id="GO:0043565">
    <property type="term" value="F:sequence-specific DNA binding"/>
    <property type="evidence" value="ECO:0007669"/>
    <property type="project" value="InterPro"/>
</dbReference>
<evidence type="ECO:0000313" key="4">
    <source>
        <dbReference type="Proteomes" id="UP000789572"/>
    </source>
</evidence>
<accession>A0A9N8VPY8</accession>
<dbReference type="EMBL" id="CAJVPJ010000035">
    <property type="protein sequence ID" value="CAG8462456.1"/>
    <property type="molecule type" value="Genomic_DNA"/>
</dbReference>
<dbReference type="PANTHER" id="PTHR19303">
    <property type="entry name" value="TRANSPOSON"/>
    <property type="match status" value="1"/>
</dbReference>
<feature type="domain" description="DDE-1" evidence="1">
    <location>
        <begin position="144"/>
        <end position="223"/>
    </location>
</feature>
<comment type="caution">
    <text evidence="3">The sequence shown here is derived from an EMBL/GenBank/DDBJ whole genome shotgun (WGS) entry which is preliminary data.</text>
</comment>
<dbReference type="GO" id="GO:0005634">
    <property type="term" value="C:nucleus"/>
    <property type="evidence" value="ECO:0007669"/>
    <property type="project" value="TreeGrafter"/>
</dbReference>
<evidence type="ECO:0000259" key="2">
    <source>
        <dbReference type="Pfam" id="PF09607"/>
    </source>
</evidence>
<keyword evidence="4" id="KW-1185">Reference proteome</keyword>
<dbReference type="Proteomes" id="UP000789572">
    <property type="component" value="Unassembled WGS sequence"/>
</dbReference>
<dbReference type="AlphaFoldDB" id="A0A9N8VPY8"/>
<dbReference type="InterPro" id="IPR010921">
    <property type="entry name" value="Trp_repressor/repl_initiator"/>
</dbReference>
<dbReference type="Pfam" id="PF09607">
    <property type="entry name" value="BrkDBD"/>
    <property type="match status" value="1"/>
</dbReference>
<reference evidence="3" key="1">
    <citation type="submission" date="2021-06" db="EMBL/GenBank/DDBJ databases">
        <authorList>
            <person name="Kallberg Y."/>
            <person name="Tangrot J."/>
            <person name="Rosling A."/>
        </authorList>
    </citation>
    <scope>NUCLEOTIDE SEQUENCE</scope>
    <source>
        <strain evidence="3">IA702</strain>
    </source>
</reference>
<feature type="non-terminal residue" evidence="3">
    <location>
        <position position="1"/>
    </location>
</feature>
<dbReference type="SUPFAM" id="SSF48295">
    <property type="entry name" value="TrpR-like"/>
    <property type="match status" value="1"/>
</dbReference>
<protein>
    <submittedName>
        <fullName evidence="3">5311_t:CDS:1</fullName>
    </submittedName>
</protein>
<gene>
    <name evidence="3" type="ORF">POCULU_LOCUS633</name>
</gene>
<evidence type="ECO:0000259" key="1">
    <source>
        <dbReference type="Pfam" id="PF03184"/>
    </source>
</evidence>
<dbReference type="InterPro" id="IPR018586">
    <property type="entry name" value="Brinker_DNA-bd"/>
</dbReference>